<organism evidence="2 3">
    <name type="scientific">Rubrivirga marina</name>
    <dbReference type="NCBI Taxonomy" id="1196024"/>
    <lineage>
        <taxon>Bacteria</taxon>
        <taxon>Pseudomonadati</taxon>
        <taxon>Rhodothermota</taxon>
        <taxon>Rhodothermia</taxon>
        <taxon>Rhodothermales</taxon>
        <taxon>Rubricoccaceae</taxon>
        <taxon>Rubrivirga</taxon>
    </lineage>
</organism>
<dbReference type="RefSeq" id="WP_095509407.1">
    <property type="nucleotide sequence ID" value="NZ_MQWD01000001.1"/>
</dbReference>
<evidence type="ECO:0000313" key="2">
    <source>
        <dbReference type="EMBL" id="PAP75763.1"/>
    </source>
</evidence>
<accession>A0A271IX23</accession>
<comment type="caution">
    <text evidence="2">The sequence shown here is derived from an EMBL/GenBank/DDBJ whole genome shotgun (WGS) entry which is preliminary data.</text>
</comment>
<feature type="compositionally biased region" description="Low complexity" evidence="1">
    <location>
        <begin position="25"/>
        <end position="48"/>
    </location>
</feature>
<name>A0A271IX23_9BACT</name>
<keyword evidence="3" id="KW-1185">Reference proteome</keyword>
<proteinExistence type="predicted"/>
<dbReference type="Proteomes" id="UP000216339">
    <property type="component" value="Unassembled WGS sequence"/>
</dbReference>
<reference evidence="2 3" key="1">
    <citation type="submission" date="2016-11" db="EMBL/GenBank/DDBJ databases">
        <title>Study of marine rhodopsin-containing bacteria.</title>
        <authorList>
            <person name="Yoshizawa S."/>
            <person name="Kumagai Y."/>
            <person name="Kogure K."/>
        </authorList>
    </citation>
    <scope>NUCLEOTIDE SEQUENCE [LARGE SCALE GENOMIC DNA]</scope>
    <source>
        <strain evidence="2 3">SAORIC-28</strain>
    </source>
</reference>
<dbReference type="AlphaFoldDB" id="A0A271IX23"/>
<sequence>MTSAETVAVAAAVAEAHGPLDDAPPDAVDLDATPDAASLALPSATASTGRAEAPVPPRLAVPAWLHALATPAGRTSVRVALAEGGSVRLDTVREADAVTVRVQFSDPELQALAGAHASRIRDALEAHFSEPVRLQFNDTGAHAGPHSGGEDAADRGARRPSASSGTDGAAPEAASPDPPPPIARTAAGRREWIG</sequence>
<feature type="region of interest" description="Disordered" evidence="1">
    <location>
        <begin position="137"/>
        <end position="194"/>
    </location>
</feature>
<protein>
    <submittedName>
        <fullName evidence="2">Uncharacterized protein</fullName>
    </submittedName>
</protein>
<gene>
    <name evidence="2" type="ORF">BSZ37_04570</name>
</gene>
<evidence type="ECO:0000256" key="1">
    <source>
        <dbReference type="SAM" id="MobiDB-lite"/>
    </source>
</evidence>
<feature type="region of interest" description="Disordered" evidence="1">
    <location>
        <begin position="16"/>
        <end position="53"/>
    </location>
</feature>
<feature type="compositionally biased region" description="Basic and acidic residues" evidence="1">
    <location>
        <begin position="148"/>
        <end position="157"/>
    </location>
</feature>
<evidence type="ECO:0000313" key="3">
    <source>
        <dbReference type="Proteomes" id="UP000216339"/>
    </source>
</evidence>
<dbReference type="EMBL" id="MQWD01000001">
    <property type="protein sequence ID" value="PAP75763.1"/>
    <property type="molecule type" value="Genomic_DNA"/>
</dbReference>